<feature type="non-terminal residue" evidence="2">
    <location>
        <position position="82"/>
    </location>
</feature>
<feature type="signal peptide" evidence="1">
    <location>
        <begin position="1"/>
        <end position="17"/>
    </location>
</feature>
<protein>
    <submittedName>
        <fullName evidence="2">Putative secreted protein</fullName>
    </submittedName>
</protein>
<evidence type="ECO:0000256" key="1">
    <source>
        <dbReference type="SAM" id="SignalP"/>
    </source>
</evidence>
<sequence length="82" mass="9240">MSNFPAMDICCIPCVLATWGVATPRVTKYTRTVHNTLKLQHAFYPLQIRSNKETNFALVNWRKPREKGGISSVVARCTSNAE</sequence>
<keyword evidence="1" id="KW-0732">Signal</keyword>
<proteinExistence type="evidence at transcript level"/>
<evidence type="ECO:0000313" key="2">
    <source>
        <dbReference type="EMBL" id="JAC18245.1"/>
    </source>
</evidence>
<dbReference type="EMBL" id="GBBI01000467">
    <property type="protein sequence ID" value="JAC18245.1"/>
    <property type="molecule type" value="mRNA"/>
</dbReference>
<organism evidence="2">
    <name type="scientific">Triatoma infestans</name>
    <name type="common">Assassin bug</name>
    <dbReference type="NCBI Taxonomy" id="30076"/>
    <lineage>
        <taxon>Eukaryota</taxon>
        <taxon>Metazoa</taxon>
        <taxon>Ecdysozoa</taxon>
        <taxon>Arthropoda</taxon>
        <taxon>Hexapoda</taxon>
        <taxon>Insecta</taxon>
        <taxon>Pterygota</taxon>
        <taxon>Neoptera</taxon>
        <taxon>Paraneoptera</taxon>
        <taxon>Hemiptera</taxon>
        <taxon>Heteroptera</taxon>
        <taxon>Panheteroptera</taxon>
        <taxon>Cimicomorpha</taxon>
        <taxon>Reduviidae</taxon>
        <taxon>Triatominae</taxon>
        <taxon>Triatoma</taxon>
    </lineage>
</organism>
<feature type="chain" id="PRO_5001519528" evidence="1">
    <location>
        <begin position="18"/>
        <end position="82"/>
    </location>
</feature>
<dbReference type="AlphaFoldDB" id="A0A023FA20"/>
<reference evidence="2" key="1">
    <citation type="journal article" date="2014" name="PLoS Negl. Trop. Dis.">
        <title>An updated insight into the Sialotranscriptome of Triatoma infestans: developmental stage and geographic variations.</title>
        <authorList>
            <person name="Schwarz A."/>
            <person name="Medrano-Mercado N."/>
            <person name="Schaub G.A."/>
            <person name="Struchiner C.J."/>
            <person name="Bargues M.D."/>
            <person name="Levy M.Z."/>
            <person name="Ribeiro J.M."/>
        </authorList>
    </citation>
    <scope>NUCLEOTIDE SEQUENCE</scope>
    <source>
        <strain evidence="2">Chile</strain>
        <tissue evidence="2">Salivary glands</tissue>
    </source>
</reference>
<name>A0A023FA20_TRIIF</name>
<accession>A0A023FA20</accession>